<evidence type="ECO:0000313" key="5">
    <source>
        <dbReference type="Proteomes" id="UP000663852"/>
    </source>
</evidence>
<evidence type="ECO:0000259" key="1">
    <source>
        <dbReference type="Pfam" id="PF09414"/>
    </source>
</evidence>
<keyword evidence="4" id="KW-1185">Reference proteome</keyword>
<sequence>MAKLIPYPETLQYREVVSYVTRYMRYTTDDGRKEMPTLQFIGTIKLHGCNAAVGYQRDIGHWYQSRNRILTLSNDHFGFAEHMRPIGETFLTEHILSHHPVIRKHYEQGNTVIVYGEWCGNNIQGEANIAIRQLRKMFVIFKVKIIDHSSISNRSSMNSEDKYKHRRHGFWLPPHDWNSIKWHEQSVYNIFDFPTYSINIDFNAPELSQEKLIEITNEIEKQCPVGNYFNQKGCGEGIVWIEWDQTHGDLIFKVKGREYSVINSPSLVSISPPKFRSIEEFIEYACTKNRMQQAFKAVLEELQFTIDTKDFSTFLRWLVEDIIKEEKDTMNVAHIDAKDIPRGITSKAEAWFKQQLKEYRKRSRNK</sequence>
<accession>A0A813VQF2</accession>
<reference evidence="2" key="1">
    <citation type="submission" date="2021-02" db="EMBL/GenBank/DDBJ databases">
        <authorList>
            <person name="Nowell W R."/>
        </authorList>
    </citation>
    <scope>NUCLEOTIDE SEQUENCE</scope>
</reference>
<proteinExistence type="predicted"/>
<dbReference type="Proteomes" id="UP000663828">
    <property type="component" value="Unassembled WGS sequence"/>
</dbReference>
<dbReference type="EMBL" id="CAJNOJ010000020">
    <property type="protein sequence ID" value="CAF0840958.1"/>
    <property type="molecule type" value="Genomic_DNA"/>
</dbReference>
<evidence type="ECO:0000313" key="3">
    <source>
        <dbReference type="EMBL" id="CAF0947883.1"/>
    </source>
</evidence>
<evidence type="ECO:0000313" key="4">
    <source>
        <dbReference type="Proteomes" id="UP000663828"/>
    </source>
</evidence>
<dbReference type="InterPro" id="IPR021122">
    <property type="entry name" value="RNA_ligase_dom_REL/Rnl2"/>
</dbReference>
<comment type="caution">
    <text evidence="2">The sequence shown here is derived from an EMBL/GenBank/DDBJ whole genome shotgun (WGS) entry which is preliminary data.</text>
</comment>
<dbReference type="Gene3D" id="3.30.470.30">
    <property type="entry name" value="DNA ligase/mRNA capping enzyme"/>
    <property type="match status" value="1"/>
</dbReference>
<evidence type="ECO:0000313" key="2">
    <source>
        <dbReference type="EMBL" id="CAF0840958.1"/>
    </source>
</evidence>
<organism evidence="2 5">
    <name type="scientific">Adineta ricciae</name>
    <name type="common">Rotifer</name>
    <dbReference type="NCBI Taxonomy" id="249248"/>
    <lineage>
        <taxon>Eukaryota</taxon>
        <taxon>Metazoa</taxon>
        <taxon>Spiralia</taxon>
        <taxon>Gnathifera</taxon>
        <taxon>Rotifera</taxon>
        <taxon>Eurotatoria</taxon>
        <taxon>Bdelloidea</taxon>
        <taxon>Adinetida</taxon>
        <taxon>Adinetidae</taxon>
        <taxon>Adineta</taxon>
    </lineage>
</organism>
<gene>
    <name evidence="2" type="ORF">EDS130_LOCUS6833</name>
    <name evidence="3" type="ORF">XAT740_LOCUS10494</name>
</gene>
<dbReference type="OrthoDB" id="10005335at2759"/>
<name>A0A813VQF2_ADIRI</name>
<dbReference type="Pfam" id="PF09414">
    <property type="entry name" value="RNA_ligase"/>
    <property type="match status" value="1"/>
</dbReference>
<dbReference type="AlphaFoldDB" id="A0A813VQF2"/>
<dbReference type="Proteomes" id="UP000663852">
    <property type="component" value="Unassembled WGS sequence"/>
</dbReference>
<dbReference type="EMBL" id="CAJNOR010000560">
    <property type="protein sequence ID" value="CAF0947883.1"/>
    <property type="molecule type" value="Genomic_DNA"/>
</dbReference>
<protein>
    <recommendedName>
        <fullName evidence="1">RNA ligase domain-containing protein</fullName>
    </recommendedName>
</protein>
<feature type="domain" description="RNA ligase" evidence="1">
    <location>
        <begin position="40"/>
        <end position="255"/>
    </location>
</feature>
<dbReference type="SUPFAM" id="SSF56091">
    <property type="entry name" value="DNA ligase/mRNA capping enzyme, catalytic domain"/>
    <property type="match status" value="1"/>
</dbReference>